<evidence type="ECO:0000256" key="1">
    <source>
        <dbReference type="SAM" id="Phobius"/>
    </source>
</evidence>
<reference evidence="2 3" key="1">
    <citation type="journal article" date="2019" name="Emerg. Microbes Infect.">
        <title>Comprehensive subspecies identification of 175 nontuberculous mycobacteria species based on 7547 genomic profiles.</title>
        <authorList>
            <person name="Matsumoto Y."/>
            <person name="Kinjo T."/>
            <person name="Motooka D."/>
            <person name="Nabeya D."/>
            <person name="Jung N."/>
            <person name="Uechi K."/>
            <person name="Horii T."/>
            <person name="Iida T."/>
            <person name="Fujita J."/>
            <person name="Nakamura S."/>
        </authorList>
    </citation>
    <scope>NUCLEOTIDE SEQUENCE [LARGE SCALE GENOMIC DNA]</scope>
    <source>
        <strain evidence="2 3">JCM 17899</strain>
    </source>
</reference>
<dbReference type="Proteomes" id="UP000467193">
    <property type="component" value="Chromosome"/>
</dbReference>
<evidence type="ECO:0008006" key="4">
    <source>
        <dbReference type="Google" id="ProtNLM"/>
    </source>
</evidence>
<organism evidence="2 3">
    <name type="scientific">Mycolicibacterium sediminis</name>
    <dbReference type="NCBI Taxonomy" id="1286180"/>
    <lineage>
        <taxon>Bacteria</taxon>
        <taxon>Bacillati</taxon>
        <taxon>Actinomycetota</taxon>
        <taxon>Actinomycetes</taxon>
        <taxon>Mycobacteriales</taxon>
        <taxon>Mycobacteriaceae</taxon>
        <taxon>Mycolicibacterium</taxon>
    </lineage>
</organism>
<feature type="transmembrane region" description="Helical" evidence="1">
    <location>
        <begin position="88"/>
        <end position="107"/>
    </location>
</feature>
<proteinExistence type="predicted"/>
<dbReference type="PROSITE" id="PS51257">
    <property type="entry name" value="PROKAR_LIPOPROTEIN"/>
    <property type="match status" value="1"/>
</dbReference>
<feature type="transmembrane region" description="Helical" evidence="1">
    <location>
        <begin position="56"/>
        <end position="76"/>
    </location>
</feature>
<dbReference type="RefSeq" id="WP_163796928.1">
    <property type="nucleotide sequence ID" value="NZ_AP022588.1"/>
</dbReference>
<keyword evidence="1" id="KW-0812">Transmembrane</keyword>
<evidence type="ECO:0000313" key="3">
    <source>
        <dbReference type="Proteomes" id="UP000467193"/>
    </source>
</evidence>
<dbReference type="AlphaFoldDB" id="A0A7I7QPF4"/>
<protein>
    <recommendedName>
        <fullName evidence="4">Transmembrane protein</fullName>
    </recommendedName>
</protein>
<sequence>MNRSRERAVSAMAVGGWVAAFVALWALAGCLAILVYRDEQIAAHRCLRELPIPTGYLQTGLSALVLSAALGVATLMARSDRRRRFRRAAIAGVAILGTVALAAVVQYSNASTPGPMRADACTGSSLDYTEGLT</sequence>
<gene>
    <name evidence="2" type="ORF">MSEDJ_22510</name>
</gene>
<feature type="transmembrane region" description="Helical" evidence="1">
    <location>
        <begin position="12"/>
        <end position="36"/>
    </location>
</feature>
<evidence type="ECO:0000313" key="2">
    <source>
        <dbReference type="EMBL" id="BBY28155.1"/>
    </source>
</evidence>
<name>A0A7I7QPF4_9MYCO</name>
<keyword evidence="3" id="KW-1185">Reference proteome</keyword>
<dbReference type="KEGG" id="msei:MSEDJ_22510"/>
<keyword evidence="1" id="KW-0472">Membrane</keyword>
<accession>A0A7I7QPF4</accession>
<dbReference type="EMBL" id="AP022588">
    <property type="protein sequence ID" value="BBY28155.1"/>
    <property type="molecule type" value="Genomic_DNA"/>
</dbReference>
<keyword evidence="1" id="KW-1133">Transmembrane helix</keyword>